<reference evidence="2" key="1">
    <citation type="submission" date="2018-11" db="EMBL/GenBank/DDBJ databases">
        <authorList>
            <person name="Alioto T."/>
            <person name="Alioto T."/>
        </authorList>
    </citation>
    <scope>NUCLEOTIDE SEQUENCE</scope>
</reference>
<dbReference type="EMBL" id="UYJE01006158">
    <property type="protein sequence ID" value="VDI43580.1"/>
    <property type="molecule type" value="Genomic_DNA"/>
</dbReference>
<dbReference type="InterPro" id="IPR036179">
    <property type="entry name" value="Ig-like_dom_sf"/>
</dbReference>
<dbReference type="OrthoDB" id="6413693at2759"/>
<dbReference type="PROSITE" id="PS50835">
    <property type="entry name" value="IG_LIKE"/>
    <property type="match status" value="1"/>
</dbReference>
<dbReference type="Proteomes" id="UP000596742">
    <property type="component" value="Unassembled WGS sequence"/>
</dbReference>
<name>A0A8B6F510_MYTGA</name>
<dbReference type="Gene3D" id="2.60.40.10">
    <property type="entry name" value="Immunoglobulins"/>
    <property type="match status" value="1"/>
</dbReference>
<dbReference type="InterPro" id="IPR013783">
    <property type="entry name" value="Ig-like_fold"/>
</dbReference>
<dbReference type="SMART" id="SM00409">
    <property type="entry name" value="IG"/>
    <property type="match status" value="1"/>
</dbReference>
<sequence length="133" mass="14661">MVLSGVSRLMSLHVPKESFAWFLPERGLAHSNSTIYAVEGKNVIILCPLWSTTSVVSWTGPQNVTYSINGVVNENILHSHKISVVGDKKKGEYNLLIERLLADDFGLYQCESMDKDLSDRVVEEVHAASVASA</sequence>
<evidence type="ECO:0000259" key="1">
    <source>
        <dbReference type="PROSITE" id="PS50835"/>
    </source>
</evidence>
<accession>A0A8B6F510</accession>
<dbReference type="AlphaFoldDB" id="A0A8B6F510"/>
<dbReference type="SUPFAM" id="SSF48726">
    <property type="entry name" value="Immunoglobulin"/>
    <property type="match status" value="1"/>
</dbReference>
<protein>
    <recommendedName>
        <fullName evidence="1">Ig-like domain-containing protein</fullName>
    </recommendedName>
</protein>
<feature type="domain" description="Ig-like" evidence="1">
    <location>
        <begin position="24"/>
        <end position="126"/>
    </location>
</feature>
<organism evidence="2 3">
    <name type="scientific">Mytilus galloprovincialis</name>
    <name type="common">Mediterranean mussel</name>
    <dbReference type="NCBI Taxonomy" id="29158"/>
    <lineage>
        <taxon>Eukaryota</taxon>
        <taxon>Metazoa</taxon>
        <taxon>Spiralia</taxon>
        <taxon>Lophotrochozoa</taxon>
        <taxon>Mollusca</taxon>
        <taxon>Bivalvia</taxon>
        <taxon>Autobranchia</taxon>
        <taxon>Pteriomorphia</taxon>
        <taxon>Mytilida</taxon>
        <taxon>Mytiloidea</taxon>
        <taxon>Mytilidae</taxon>
        <taxon>Mytilinae</taxon>
        <taxon>Mytilus</taxon>
    </lineage>
</organism>
<dbReference type="InterPro" id="IPR007110">
    <property type="entry name" value="Ig-like_dom"/>
</dbReference>
<gene>
    <name evidence="2" type="ORF">MGAL_10B087479</name>
</gene>
<evidence type="ECO:0000313" key="2">
    <source>
        <dbReference type="EMBL" id="VDI43580.1"/>
    </source>
</evidence>
<dbReference type="InterPro" id="IPR003599">
    <property type="entry name" value="Ig_sub"/>
</dbReference>
<comment type="caution">
    <text evidence="2">The sequence shown here is derived from an EMBL/GenBank/DDBJ whole genome shotgun (WGS) entry which is preliminary data.</text>
</comment>
<evidence type="ECO:0000313" key="3">
    <source>
        <dbReference type="Proteomes" id="UP000596742"/>
    </source>
</evidence>
<proteinExistence type="predicted"/>
<keyword evidence="3" id="KW-1185">Reference proteome</keyword>